<dbReference type="AlphaFoldDB" id="A0A1F7S7L0"/>
<sequence>MDIRDIKLKPITFFHGEILKTDSDGLLRIYLPENTYMVRASLIGVKGERIVKFGTGEPNEFKKILINRDNNKIELKLYQLQESDISQMISRMNKYIEDGYIDQANTIAQGLERIEAKSAEDASLKGEAIATKEKLEEIKNLMTQLGFLDIDQYNRKIIIYQKILNILNGISQNRDQTKIKIIQEGQIFCPFQMIRTLEQTRNKIIETHIENIKEFIAIGKYSKATTEYMWLTNNIDLFVTSPYLSNSSASLFEQAQKIMESGRKQIHDHLGSLYESALKDYYKGDFETSREEFNQLHEEYIALKNQFKIDEDILNDVHSYIKDLMFIEKGYNDFLMEDFKKAAESFQSILHWTPALQQMMEDMRLPVQRIIQLSEPTPDSSVQDQSSNF</sequence>
<dbReference type="EMBL" id="MGDD01000013">
    <property type="protein sequence ID" value="OGL49793.1"/>
    <property type="molecule type" value="Genomic_DNA"/>
</dbReference>
<organism evidence="1 2">
    <name type="scientific">Candidatus Schekmanbacteria bacterium RBG_13_48_7</name>
    <dbReference type="NCBI Taxonomy" id="1817878"/>
    <lineage>
        <taxon>Bacteria</taxon>
        <taxon>Candidatus Schekmaniibacteriota</taxon>
    </lineage>
</organism>
<accession>A0A1F7S7L0</accession>
<protein>
    <submittedName>
        <fullName evidence="1">Uncharacterized protein</fullName>
    </submittedName>
</protein>
<comment type="caution">
    <text evidence="1">The sequence shown here is derived from an EMBL/GenBank/DDBJ whole genome shotgun (WGS) entry which is preliminary data.</text>
</comment>
<dbReference type="Proteomes" id="UP000179266">
    <property type="component" value="Unassembled WGS sequence"/>
</dbReference>
<reference evidence="1 2" key="1">
    <citation type="journal article" date="2016" name="Nat. Commun.">
        <title>Thousands of microbial genomes shed light on interconnected biogeochemical processes in an aquifer system.</title>
        <authorList>
            <person name="Anantharaman K."/>
            <person name="Brown C.T."/>
            <person name="Hug L.A."/>
            <person name="Sharon I."/>
            <person name="Castelle C.J."/>
            <person name="Probst A.J."/>
            <person name="Thomas B.C."/>
            <person name="Singh A."/>
            <person name="Wilkins M.J."/>
            <person name="Karaoz U."/>
            <person name="Brodie E.L."/>
            <person name="Williams K.H."/>
            <person name="Hubbard S.S."/>
            <person name="Banfield J.F."/>
        </authorList>
    </citation>
    <scope>NUCLEOTIDE SEQUENCE [LARGE SCALE GENOMIC DNA]</scope>
</reference>
<gene>
    <name evidence="1" type="ORF">A2161_01325</name>
</gene>
<proteinExistence type="predicted"/>
<evidence type="ECO:0000313" key="1">
    <source>
        <dbReference type="EMBL" id="OGL49793.1"/>
    </source>
</evidence>
<name>A0A1F7S7L0_9BACT</name>
<evidence type="ECO:0000313" key="2">
    <source>
        <dbReference type="Proteomes" id="UP000179266"/>
    </source>
</evidence>